<feature type="site" description="Electron transfer via tryptophanyl radical" evidence="9">
    <location>
        <position position="367"/>
    </location>
</feature>
<dbReference type="PANTHER" id="PTHR11455">
    <property type="entry name" value="CRYPTOCHROME"/>
    <property type="match status" value="1"/>
</dbReference>
<evidence type="ECO:0000313" key="12">
    <source>
        <dbReference type="EMBL" id="GEK94537.1"/>
    </source>
</evidence>
<comment type="cofactor">
    <cofactor evidence="8">
        <name>FAD</name>
        <dbReference type="ChEBI" id="CHEBI:57692"/>
    </cofactor>
    <text evidence="8">Binds 1 FAD per subunit.</text>
</comment>
<dbReference type="SUPFAM" id="SSF52425">
    <property type="entry name" value="Cryptochrome/photolyase, N-terminal domain"/>
    <property type="match status" value="1"/>
</dbReference>
<accession>A0A511B9P0</accession>
<dbReference type="FunFam" id="1.10.579.10:FF:000003">
    <property type="entry name" value="Deoxyribodipyrimidine photo-lyase"/>
    <property type="match status" value="1"/>
</dbReference>
<dbReference type="Gene3D" id="3.40.50.620">
    <property type="entry name" value="HUPs"/>
    <property type="match status" value="1"/>
</dbReference>
<dbReference type="RefSeq" id="WP_146798150.1">
    <property type="nucleotide sequence ID" value="NZ_BARC01000002.1"/>
</dbReference>
<gene>
    <name evidence="12" type="primary">phrA</name>
    <name evidence="12" type="ORF">GWA01_23070</name>
</gene>
<evidence type="ECO:0000313" key="13">
    <source>
        <dbReference type="Proteomes" id="UP000321230"/>
    </source>
</evidence>
<dbReference type="AlphaFoldDB" id="A0A511B9P0"/>
<evidence type="ECO:0000256" key="4">
    <source>
        <dbReference type="ARBA" id="ARBA00022630"/>
    </source>
</evidence>
<feature type="binding site" evidence="8">
    <location>
        <begin position="246"/>
        <end position="250"/>
    </location>
    <ligand>
        <name>FAD</name>
        <dbReference type="ChEBI" id="CHEBI:57692"/>
    </ligand>
</feature>
<dbReference type="Pfam" id="PF03441">
    <property type="entry name" value="FAD_binding_7"/>
    <property type="match status" value="1"/>
</dbReference>
<evidence type="ECO:0000256" key="1">
    <source>
        <dbReference type="ARBA" id="ARBA00001932"/>
    </source>
</evidence>
<sequence length="481" mass="54285">MPPSSRTSRPAIVWFRDDLRLSDHPALHDAAQTGRPLLCVYVLDDKTPPLRPLGGASRWWLHGALAHLKKNLAGHGGSLLVLRGPSKDTIMALASVTHAASIHWHTRLHENERAQDAQIAKALSTESIDVREFCGTTLLPPETVRTKEGGFYRVFGSFWKAFRQHDVPEPLDVPQGITFHPNAETLLPKSHLNEAGLLPTKPDWAAGLRKTWEPGEAEAQEHLQDFVAHAMSHYATGRNLVAREGTSRLSPYLAFGEISPRQIWATIISKGSHGEGSETFLAEIGWREFAKYSLFHMPQMPTRNLSAKFDALKWRNSDTDLKAWQQGQTGVPIVDAAMRQLWQTGWMHNRARMIVGSFLTKHLLIDWRRGEEWFRDTLVDADWASNTTNWQWVAGTGIEAAPFFRVFNPTLQAQKFDQDGDYIRQWVPELKKLDGKALFEPWNAPEDILDRAGVTLGKTYPRPLVDLKEGRERALAAFRAL</sequence>
<dbReference type="InterPro" id="IPR005101">
    <property type="entry name" value="Cryptochr/Photolyase_FAD-bd"/>
</dbReference>
<comment type="catalytic activity">
    <reaction evidence="7">
        <text>cyclobutadipyrimidine (in DNA) = 2 pyrimidine residues (in DNA).</text>
        <dbReference type="EC" id="4.1.99.3"/>
    </reaction>
</comment>
<dbReference type="InterPro" id="IPR014729">
    <property type="entry name" value="Rossmann-like_a/b/a_fold"/>
</dbReference>
<dbReference type="EC" id="4.1.99.3" evidence="2"/>
<dbReference type="PROSITE" id="PS51645">
    <property type="entry name" value="PHR_CRY_ALPHA_BETA"/>
    <property type="match status" value="1"/>
</dbReference>
<feature type="binding site" evidence="8">
    <location>
        <position position="234"/>
    </location>
    <ligand>
        <name>FAD</name>
        <dbReference type="ChEBI" id="CHEBI:57692"/>
    </ligand>
</feature>
<comment type="caution">
    <text evidence="12">The sequence shown here is derived from an EMBL/GenBank/DDBJ whole genome shotgun (WGS) entry which is preliminary data.</text>
</comment>
<comment type="cofactor">
    <cofactor evidence="1">
        <name>(6R)-5,10-methylene-5,6,7,8-tetrahydrofolate</name>
        <dbReference type="ChEBI" id="CHEBI:15636"/>
    </cofactor>
</comment>
<evidence type="ECO:0000256" key="7">
    <source>
        <dbReference type="ARBA" id="ARBA00033999"/>
    </source>
</evidence>
<dbReference type="GO" id="GO:0003904">
    <property type="term" value="F:deoxyribodipyrimidine photo-lyase activity"/>
    <property type="evidence" value="ECO:0007669"/>
    <property type="project" value="UniProtKB-EC"/>
</dbReference>
<keyword evidence="4 8" id="KW-0285">Flavoprotein</keyword>
<dbReference type="Gene3D" id="1.10.579.10">
    <property type="entry name" value="DNA Cyclobutane Dipyrimidine Photolyase, subunit A, domain 3"/>
    <property type="match status" value="1"/>
</dbReference>
<dbReference type="PANTHER" id="PTHR11455:SF9">
    <property type="entry name" value="CRYPTOCHROME CIRCADIAN CLOCK 5 ISOFORM X1"/>
    <property type="match status" value="1"/>
</dbReference>
<dbReference type="InterPro" id="IPR002081">
    <property type="entry name" value="Cryptochrome/DNA_photolyase_1"/>
</dbReference>
<dbReference type="SUPFAM" id="SSF48173">
    <property type="entry name" value="Cryptochrome/photolyase FAD-binding domain"/>
    <property type="match status" value="1"/>
</dbReference>
<keyword evidence="12" id="KW-0456">Lyase</keyword>
<evidence type="ECO:0000256" key="9">
    <source>
        <dbReference type="PIRSR" id="PIRSR602081-2"/>
    </source>
</evidence>
<evidence type="ECO:0000256" key="6">
    <source>
        <dbReference type="ARBA" id="ARBA00022991"/>
    </source>
</evidence>
<dbReference type="PROSITE" id="PS00394">
    <property type="entry name" value="DNA_PHOTOLYASES_1_1"/>
    <property type="match status" value="1"/>
</dbReference>
<proteinExistence type="inferred from homology"/>
<dbReference type="GO" id="GO:0003677">
    <property type="term" value="F:DNA binding"/>
    <property type="evidence" value="ECO:0007669"/>
    <property type="project" value="TreeGrafter"/>
</dbReference>
<dbReference type="GO" id="GO:0009416">
    <property type="term" value="P:response to light stimulus"/>
    <property type="evidence" value="ECO:0007669"/>
    <property type="project" value="TreeGrafter"/>
</dbReference>
<dbReference type="InterPro" id="IPR006050">
    <property type="entry name" value="DNA_photolyase_N"/>
</dbReference>
<dbReference type="Pfam" id="PF00875">
    <property type="entry name" value="DNA_photolyase"/>
    <property type="match status" value="1"/>
</dbReference>
<organism evidence="12 13">
    <name type="scientific">Gluconobacter wancherniae NBRC 103581</name>
    <dbReference type="NCBI Taxonomy" id="656744"/>
    <lineage>
        <taxon>Bacteria</taxon>
        <taxon>Pseudomonadati</taxon>
        <taxon>Pseudomonadota</taxon>
        <taxon>Alphaproteobacteria</taxon>
        <taxon>Acetobacterales</taxon>
        <taxon>Acetobacteraceae</taxon>
        <taxon>Gluconobacter</taxon>
    </lineage>
</organism>
<name>A0A511B9P0_9PROT</name>
<evidence type="ECO:0000256" key="3">
    <source>
        <dbReference type="ARBA" id="ARBA00014046"/>
    </source>
</evidence>
<comment type="similarity">
    <text evidence="10">Belongs to the DNA photolyase family.</text>
</comment>
<dbReference type="PRINTS" id="PR00147">
    <property type="entry name" value="DNAPHOTLYASE"/>
</dbReference>
<evidence type="ECO:0000256" key="10">
    <source>
        <dbReference type="RuleBase" id="RU004182"/>
    </source>
</evidence>
<feature type="binding site" evidence="8">
    <location>
        <position position="280"/>
    </location>
    <ligand>
        <name>FAD</name>
        <dbReference type="ChEBI" id="CHEBI:57692"/>
    </ligand>
</feature>
<dbReference type="Gene3D" id="1.25.40.80">
    <property type="match status" value="1"/>
</dbReference>
<keyword evidence="6 10" id="KW-0157">Chromophore</keyword>
<evidence type="ECO:0000256" key="2">
    <source>
        <dbReference type="ARBA" id="ARBA00013149"/>
    </source>
</evidence>
<feature type="site" description="Electron transfer via tryptophanyl radical" evidence="9">
    <location>
        <position position="314"/>
    </location>
</feature>
<dbReference type="InterPro" id="IPR018394">
    <property type="entry name" value="DNA_photolyase_1_CS_C"/>
</dbReference>
<dbReference type="InterPro" id="IPR036155">
    <property type="entry name" value="Crypto/Photolyase_N_sf"/>
</dbReference>
<feature type="site" description="Electron transfer via tryptophanyl radical" evidence="9">
    <location>
        <position position="390"/>
    </location>
</feature>
<keyword evidence="5 8" id="KW-0274">FAD</keyword>
<dbReference type="EMBL" id="BJUZ01000003">
    <property type="protein sequence ID" value="GEK94537.1"/>
    <property type="molecule type" value="Genomic_DNA"/>
</dbReference>
<evidence type="ECO:0000259" key="11">
    <source>
        <dbReference type="PROSITE" id="PS51645"/>
    </source>
</evidence>
<protein>
    <recommendedName>
        <fullName evidence="3">Deoxyribodipyrimidine photo-lyase</fullName>
        <ecNumber evidence="2">4.1.99.3</ecNumber>
    </recommendedName>
</protein>
<dbReference type="GO" id="GO:0071949">
    <property type="term" value="F:FAD binding"/>
    <property type="evidence" value="ECO:0007669"/>
    <property type="project" value="TreeGrafter"/>
</dbReference>
<dbReference type="OrthoDB" id="9772484at2"/>
<evidence type="ECO:0000256" key="8">
    <source>
        <dbReference type="PIRSR" id="PIRSR602081-1"/>
    </source>
</evidence>
<feature type="binding site" evidence="8">
    <location>
        <begin position="380"/>
        <end position="382"/>
    </location>
    <ligand>
        <name>FAD</name>
        <dbReference type="ChEBI" id="CHEBI:57692"/>
    </ligand>
</feature>
<keyword evidence="13" id="KW-1185">Reference proteome</keyword>
<evidence type="ECO:0000256" key="5">
    <source>
        <dbReference type="ARBA" id="ARBA00022827"/>
    </source>
</evidence>
<reference evidence="12 13" key="1">
    <citation type="submission" date="2019-07" db="EMBL/GenBank/DDBJ databases">
        <title>Whole genome shotgun sequence of Gluconobacter wancherniae NBRC 103581.</title>
        <authorList>
            <person name="Hosoyama A."/>
            <person name="Uohara A."/>
            <person name="Ohji S."/>
            <person name="Ichikawa N."/>
        </authorList>
    </citation>
    <scope>NUCLEOTIDE SEQUENCE [LARGE SCALE GENOMIC DNA]</scope>
    <source>
        <strain evidence="12 13">NBRC 103581</strain>
    </source>
</reference>
<feature type="domain" description="Photolyase/cryptochrome alpha/beta" evidence="11">
    <location>
        <begin position="9"/>
        <end position="138"/>
    </location>
</feature>
<dbReference type="InterPro" id="IPR036134">
    <property type="entry name" value="Crypto/Photolyase_FAD-like_sf"/>
</dbReference>
<dbReference type="Proteomes" id="UP000321230">
    <property type="component" value="Unassembled WGS sequence"/>
</dbReference>
<dbReference type="GO" id="GO:0000719">
    <property type="term" value="P:photoreactive repair"/>
    <property type="evidence" value="ECO:0007669"/>
    <property type="project" value="UniProtKB-ARBA"/>
</dbReference>